<feature type="coiled-coil region" evidence="1">
    <location>
        <begin position="64"/>
        <end position="91"/>
    </location>
</feature>
<reference evidence="2" key="1">
    <citation type="submission" date="2021-09" db="EMBL/GenBank/DDBJ databases">
        <authorList>
            <consortium name="AG Swart"/>
            <person name="Singh M."/>
            <person name="Singh A."/>
            <person name="Seah K."/>
            <person name="Emmerich C."/>
        </authorList>
    </citation>
    <scope>NUCLEOTIDE SEQUENCE</scope>
    <source>
        <strain evidence="2">ATCC30299</strain>
    </source>
</reference>
<evidence type="ECO:0000313" key="2">
    <source>
        <dbReference type="EMBL" id="CAG9316913.1"/>
    </source>
</evidence>
<evidence type="ECO:0000256" key="1">
    <source>
        <dbReference type="SAM" id="Coils"/>
    </source>
</evidence>
<organism evidence="2 3">
    <name type="scientific">Blepharisma stoltei</name>
    <dbReference type="NCBI Taxonomy" id="1481888"/>
    <lineage>
        <taxon>Eukaryota</taxon>
        <taxon>Sar</taxon>
        <taxon>Alveolata</taxon>
        <taxon>Ciliophora</taxon>
        <taxon>Postciliodesmatophora</taxon>
        <taxon>Heterotrichea</taxon>
        <taxon>Heterotrichida</taxon>
        <taxon>Blepharismidae</taxon>
        <taxon>Blepharisma</taxon>
    </lineage>
</organism>
<accession>A0AAU9IUN4</accession>
<evidence type="ECO:0000313" key="3">
    <source>
        <dbReference type="Proteomes" id="UP001162131"/>
    </source>
</evidence>
<gene>
    <name evidence="2" type="ORF">BSTOLATCC_MIC17545</name>
</gene>
<comment type="caution">
    <text evidence="2">The sequence shown here is derived from an EMBL/GenBank/DDBJ whole genome shotgun (WGS) entry which is preliminary data.</text>
</comment>
<keyword evidence="1" id="KW-0175">Coiled coil</keyword>
<keyword evidence="3" id="KW-1185">Reference proteome</keyword>
<sequence>MKNKYNDIGRSRSTGRNLIPLQANGQFNSENYLKSAQSWLKVLKNDKSFLEKRHSLSPQADEYLEMLQLHIKEQLQTVLNLEKENKRLNKSQSISASNDKISLSTDGSMIREIVRYRKNINKAEEQEISNQNKMKEYQIRILKLEEEIKSLKTNGNNINEETESKGSFVETYKSLAKKLKLIMAIWKINTGKLQQKINDLEKEQKELQEEAMALQTRTFKKQSQQRLLKMTFDDYSTLKLNKYSPKDSDFRDPDVSFFYKPSINALYT</sequence>
<name>A0AAU9IUN4_9CILI</name>
<dbReference type="EMBL" id="CAJZBQ010000017">
    <property type="protein sequence ID" value="CAG9316913.1"/>
    <property type="molecule type" value="Genomic_DNA"/>
</dbReference>
<dbReference type="Proteomes" id="UP001162131">
    <property type="component" value="Unassembled WGS sequence"/>
</dbReference>
<protein>
    <submittedName>
        <fullName evidence="2">Uncharacterized protein</fullName>
    </submittedName>
</protein>
<dbReference type="AlphaFoldDB" id="A0AAU9IUN4"/>
<feature type="coiled-coil region" evidence="1">
    <location>
        <begin position="120"/>
        <end position="217"/>
    </location>
</feature>
<proteinExistence type="predicted"/>